<evidence type="ECO:0000259" key="7">
    <source>
        <dbReference type="Pfam" id="PF03772"/>
    </source>
</evidence>
<feature type="domain" description="ComEC/Rec2-related protein" evidence="7">
    <location>
        <begin position="294"/>
        <end position="555"/>
    </location>
</feature>
<evidence type="ECO:0000256" key="6">
    <source>
        <dbReference type="SAM" id="Phobius"/>
    </source>
</evidence>
<proteinExistence type="predicted"/>
<evidence type="ECO:0000256" key="2">
    <source>
        <dbReference type="ARBA" id="ARBA00022475"/>
    </source>
</evidence>
<dbReference type="PANTHER" id="PTHR30619:SF7">
    <property type="entry name" value="BETA-LACTAMASE DOMAIN PROTEIN"/>
    <property type="match status" value="1"/>
</dbReference>
<feature type="transmembrane region" description="Helical" evidence="6">
    <location>
        <begin position="388"/>
        <end position="407"/>
    </location>
</feature>
<dbReference type="Pfam" id="PF03772">
    <property type="entry name" value="Competence"/>
    <property type="match status" value="1"/>
</dbReference>
<feature type="transmembrane region" description="Helical" evidence="6">
    <location>
        <begin position="6"/>
        <end position="26"/>
    </location>
</feature>
<dbReference type="AlphaFoldDB" id="A0A0G1H4M1"/>
<comment type="caution">
    <text evidence="9">The sequence shown here is derived from an EMBL/GenBank/DDBJ whole genome shotgun (WGS) entry which is preliminary data.</text>
</comment>
<keyword evidence="5 6" id="KW-0472">Membrane</keyword>
<dbReference type="EMBL" id="LCHU01000008">
    <property type="protein sequence ID" value="KKT41423.1"/>
    <property type="molecule type" value="Genomic_DNA"/>
</dbReference>
<keyword evidence="4 6" id="KW-1133">Transmembrane helix</keyword>
<feature type="transmembrane region" description="Helical" evidence="6">
    <location>
        <begin position="507"/>
        <end position="527"/>
    </location>
</feature>
<feature type="transmembrane region" description="Helical" evidence="6">
    <location>
        <begin position="413"/>
        <end position="431"/>
    </location>
</feature>
<reference evidence="9 10" key="1">
    <citation type="journal article" date="2015" name="Nature">
        <title>rRNA introns, odd ribosomes, and small enigmatic genomes across a large radiation of phyla.</title>
        <authorList>
            <person name="Brown C.T."/>
            <person name="Hug L.A."/>
            <person name="Thomas B.C."/>
            <person name="Sharon I."/>
            <person name="Castelle C.J."/>
            <person name="Singh A."/>
            <person name="Wilkins M.J."/>
            <person name="Williams K.H."/>
            <person name="Banfield J.F."/>
        </authorList>
    </citation>
    <scope>NUCLEOTIDE SEQUENCE [LARGE SCALE GENOMIC DNA]</scope>
</reference>
<comment type="subcellular location">
    <subcellularLocation>
        <location evidence="1">Cell membrane</location>
        <topology evidence="1">Multi-pass membrane protein</topology>
    </subcellularLocation>
</comment>
<feature type="domain" description="DUF4131" evidence="8">
    <location>
        <begin position="114"/>
        <end position="225"/>
    </location>
</feature>
<protein>
    <submittedName>
        <fullName evidence="9">ComEC/Rec2-related protein</fullName>
    </submittedName>
</protein>
<evidence type="ECO:0000256" key="5">
    <source>
        <dbReference type="ARBA" id="ARBA00023136"/>
    </source>
</evidence>
<feature type="transmembrane region" description="Helical" evidence="6">
    <location>
        <begin position="478"/>
        <end position="500"/>
    </location>
</feature>
<dbReference type="NCBIfam" id="TIGR00360">
    <property type="entry name" value="ComEC_N-term"/>
    <property type="match status" value="1"/>
</dbReference>
<feature type="transmembrane region" description="Helical" evidence="6">
    <location>
        <begin position="31"/>
        <end position="49"/>
    </location>
</feature>
<dbReference type="Pfam" id="PF13567">
    <property type="entry name" value="DUF4131"/>
    <property type="match status" value="1"/>
</dbReference>
<gene>
    <name evidence="9" type="ORF">UW30_C0008G0042</name>
</gene>
<name>A0A0G1H4M1_9BACT</name>
<dbReference type="GO" id="GO:0005886">
    <property type="term" value="C:plasma membrane"/>
    <property type="evidence" value="ECO:0007669"/>
    <property type="project" value="UniProtKB-SubCell"/>
</dbReference>
<dbReference type="InterPro" id="IPR025405">
    <property type="entry name" value="DUF4131"/>
</dbReference>
<feature type="transmembrane region" description="Helical" evidence="6">
    <location>
        <begin position="112"/>
        <end position="131"/>
    </location>
</feature>
<dbReference type="STRING" id="1618647.UW30_C0008G0042"/>
<dbReference type="Proteomes" id="UP000034736">
    <property type="component" value="Unassembled WGS sequence"/>
</dbReference>
<accession>A0A0G1H4M1</accession>
<sequence length="563" mass="62498">MSPKAYFNTPLFILAFLIGVALRSFFNVPNWVVFGLLGFTLALFVFLALNPLCGGSDAHSKYEQRSPEPKAQSFQDLAQGDGGDLPAGRQGRAIRQQADMRVLENFGAEVKGAMLCLLIFFFFLGILRFSFFENNILKDTLHLHYGEVLKLSGNVISGELTENAQRLVLDTEEGRLLITKRIYPQYKYGDELEVRGKLLEPENYGNFDVKKYLAKSEIYAEMVFPEIALPQHQILERHGYFSAEKFLVLAPSRSQGLSKFMLSAKLILFSIKDSFEEKLRNILPEPAASLADGMLLGNQGALDKELTDDFRKSGTIHILVLSGYNITIVGVFVMAFFGFILPEAGAWVLAVFAIIGFTLMSGAEAAAVRSAVMAIIGLIALRSGRKNFAILALMWAAFLMVLWNPMLMRFDRGFQLSFLATLGLIVASTFFKKVFKFIPDFLGLRESAASSFAAQIFVLPLLLSWGGTISWLSPLANILIVGVVPVVMLFSFLGALAGFVSVFLGKIIAAAAYVAIAYQIYMVKFFGSLTFSMMQFGFLPVFILCVIYAGLFYWSLKEYAKVF</sequence>
<evidence type="ECO:0000313" key="10">
    <source>
        <dbReference type="Proteomes" id="UP000034736"/>
    </source>
</evidence>
<keyword evidence="2" id="KW-1003">Cell membrane</keyword>
<keyword evidence="3 6" id="KW-0812">Transmembrane</keyword>
<feature type="transmembrane region" description="Helical" evidence="6">
    <location>
        <begin position="533"/>
        <end position="554"/>
    </location>
</feature>
<evidence type="ECO:0000256" key="3">
    <source>
        <dbReference type="ARBA" id="ARBA00022692"/>
    </source>
</evidence>
<feature type="transmembrane region" description="Helical" evidence="6">
    <location>
        <begin position="452"/>
        <end position="472"/>
    </location>
</feature>
<feature type="transmembrane region" description="Helical" evidence="6">
    <location>
        <begin position="318"/>
        <end position="340"/>
    </location>
</feature>
<dbReference type="InterPro" id="IPR004477">
    <property type="entry name" value="ComEC_N"/>
</dbReference>
<evidence type="ECO:0000256" key="1">
    <source>
        <dbReference type="ARBA" id="ARBA00004651"/>
    </source>
</evidence>
<evidence type="ECO:0000256" key="4">
    <source>
        <dbReference type="ARBA" id="ARBA00022989"/>
    </source>
</evidence>
<dbReference type="PANTHER" id="PTHR30619">
    <property type="entry name" value="DNA INTERNALIZATION/COMPETENCE PROTEIN COMEC/REC2"/>
    <property type="match status" value="1"/>
</dbReference>
<evidence type="ECO:0000313" key="9">
    <source>
        <dbReference type="EMBL" id="KKT41423.1"/>
    </source>
</evidence>
<evidence type="ECO:0000259" key="8">
    <source>
        <dbReference type="Pfam" id="PF13567"/>
    </source>
</evidence>
<dbReference type="InterPro" id="IPR052159">
    <property type="entry name" value="Competence_DNA_uptake"/>
</dbReference>
<organism evidence="9 10">
    <name type="scientific">Candidatus Giovannonibacteria bacterium GW2011_GWA2_44_13b</name>
    <dbReference type="NCBI Taxonomy" id="1618647"/>
    <lineage>
        <taxon>Bacteria</taxon>
        <taxon>Candidatus Giovannoniibacteriota</taxon>
    </lineage>
</organism>
<feature type="transmembrane region" description="Helical" evidence="6">
    <location>
        <begin position="346"/>
        <end position="367"/>
    </location>
</feature>